<dbReference type="Pfam" id="PF13783">
    <property type="entry name" value="DUF4177"/>
    <property type="match status" value="1"/>
</dbReference>
<evidence type="ECO:0008006" key="3">
    <source>
        <dbReference type="Google" id="ProtNLM"/>
    </source>
</evidence>
<name>A0A0W7TS73_9FIRM</name>
<reference evidence="1 2" key="1">
    <citation type="submission" date="2015-10" db="EMBL/GenBank/DDBJ databases">
        <title>A novel member of the family Ruminococcaceae isolated from human faeces.</title>
        <authorList>
            <person name="Shkoporov A.N."/>
            <person name="Chaplin A.V."/>
            <person name="Motuzova O.V."/>
            <person name="Kafarskaia L.I."/>
            <person name="Efimov B.A."/>
        </authorList>
    </citation>
    <scope>NUCLEOTIDE SEQUENCE [LARGE SCALE GENOMIC DNA]</scope>
    <source>
        <strain evidence="1 2">668</strain>
    </source>
</reference>
<sequence>MKKYEYVNIEYSAKGVMFSYVEKHREIIDSYAEKGFRYVGFVPTEVGANGCIRKIDLVFEK</sequence>
<dbReference type="RefSeq" id="WP_023042307.1">
    <property type="nucleotide sequence ID" value="NZ_LMUA01000008.1"/>
</dbReference>
<dbReference type="InterPro" id="IPR025234">
    <property type="entry name" value="YjzH-like"/>
</dbReference>
<dbReference type="Proteomes" id="UP000053433">
    <property type="component" value="Unassembled WGS sequence"/>
</dbReference>
<proteinExistence type="predicted"/>
<comment type="caution">
    <text evidence="1">The sequence shown here is derived from an EMBL/GenBank/DDBJ whole genome shotgun (WGS) entry which is preliminary data.</text>
</comment>
<accession>A0A0W7TS73</accession>
<gene>
    <name evidence="1" type="ORF">ASJ35_07700</name>
</gene>
<evidence type="ECO:0000313" key="1">
    <source>
        <dbReference type="EMBL" id="KUE76613.1"/>
    </source>
</evidence>
<dbReference type="EMBL" id="LMUA01000008">
    <property type="protein sequence ID" value="KUE76613.1"/>
    <property type="molecule type" value="Genomic_DNA"/>
</dbReference>
<evidence type="ECO:0000313" key="2">
    <source>
        <dbReference type="Proteomes" id="UP000053433"/>
    </source>
</evidence>
<protein>
    <recommendedName>
        <fullName evidence="3">DUF4177 domain-containing protein</fullName>
    </recommendedName>
</protein>
<dbReference type="AlphaFoldDB" id="A0A0W7TS73"/>
<organism evidence="1 2">
    <name type="scientific">Ruthenibacterium lactatiformans</name>
    <dbReference type="NCBI Taxonomy" id="1550024"/>
    <lineage>
        <taxon>Bacteria</taxon>
        <taxon>Bacillati</taxon>
        <taxon>Bacillota</taxon>
        <taxon>Clostridia</taxon>
        <taxon>Eubacteriales</taxon>
        <taxon>Oscillospiraceae</taxon>
        <taxon>Ruthenibacterium</taxon>
    </lineage>
</organism>